<gene>
    <name evidence="2" type="ordered locus">Dfer_2350</name>
</gene>
<accession>C6VZU1</accession>
<name>C6VZU1_DYAFD</name>
<dbReference type="AlphaFoldDB" id="C6VZU1"/>
<feature type="chain" id="PRO_5002970870" evidence="1">
    <location>
        <begin position="20"/>
        <end position="295"/>
    </location>
</feature>
<dbReference type="EMBL" id="CP001619">
    <property type="protein sequence ID" value="ACT93569.1"/>
    <property type="molecule type" value="Genomic_DNA"/>
</dbReference>
<organism evidence="2 3">
    <name type="scientific">Dyadobacter fermentans (strain ATCC 700827 / DSM 18053 / CIP 107007 / KCTC 52180 / NS114)</name>
    <dbReference type="NCBI Taxonomy" id="471854"/>
    <lineage>
        <taxon>Bacteria</taxon>
        <taxon>Pseudomonadati</taxon>
        <taxon>Bacteroidota</taxon>
        <taxon>Cytophagia</taxon>
        <taxon>Cytophagales</taxon>
        <taxon>Spirosomataceae</taxon>
        <taxon>Dyadobacter</taxon>
    </lineage>
</organism>
<protein>
    <submittedName>
        <fullName evidence="2">Uncharacterized protein</fullName>
    </submittedName>
</protein>
<feature type="signal peptide" evidence="1">
    <location>
        <begin position="1"/>
        <end position="19"/>
    </location>
</feature>
<evidence type="ECO:0000313" key="3">
    <source>
        <dbReference type="Proteomes" id="UP000002011"/>
    </source>
</evidence>
<dbReference type="Proteomes" id="UP000002011">
    <property type="component" value="Chromosome"/>
</dbReference>
<dbReference type="eggNOG" id="COG5295">
    <property type="taxonomic scope" value="Bacteria"/>
</dbReference>
<evidence type="ECO:0000313" key="2">
    <source>
        <dbReference type="EMBL" id="ACT93569.1"/>
    </source>
</evidence>
<evidence type="ECO:0000256" key="1">
    <source>
        <dbReference type="SAM" id="SignalP"/>
    </source>
</evidence>
<dbReference type="KEGG" id="dfe:Dfer_2350"/>
<keyword evidence="1" id="KW-0732">Signal</keyword>
<dbReference type="OrthoDB" id="644207at2"/>
<dbReference type="RefSeq" id="WP_015811819.1">
    <property type="nucleotide sequence ID" value="NC_013037.1"/>
</dbReference>
<sequence length="295" mass="31855">MKYKFFLFIGILLALTAHAQIPQQFAFQGVARDVSNKPVANKTVSVRFTLHQGSASGAAVYQEIHTPQTTANGTFNVAVGAGNVQSGAFANIHWSSGTYFLQVELDAAGGSNYLNVSTSQLQSVPYALMAKNLEGINDPQEGDMMVFKGDQWQKRPERRYHHNTGFGLPPSTAMNFLSVKVQIQVNQANPILTLMFSKAFGSVATGGGTGLTLNLGYRRVDIPNQPILEFDPSHAVPGFRVSLGTRLFIPFHGVYQTNLEPGTYEVGMVGFASNATTAANWNDGGLSLGTVTLEY</sequence>
<dbReference type="HOGENOM" id="CLU_939180_0_0_10"/>
<proteinExistence type="predicted"/>
<reference evidence="2 3" key="1">
    <citation type="journal article" date="2009" name="Stand. Genomic Sci.">
        <title>Complete genome sequence of Dyadobacter fermentans type strain (NS114).</title>
        <authorList>
            <person name="Lang E."/>
            <person name="Lapidus A."/>
            <person name="Chertkov O."/>
            <person name="Brettin T."/>
            <person name="Detter J.C."/>
            <person name="Han C."/>
            <person name="Copeland A."/>
            <person name="Glavina Del Rio T."/>
            <person name="Nolan M."/>
            <person name="Chen F."/>
            <person name="Lucas S."/>
            <person name="Tice H."/>
            <person name="Cheng J.F."/>
            <person name="Land M."/>
            <person name="Hauser L."/>
            <person name="Chang Y.J."/>
            <person name="Jeffries C.D."/>
            <person name="Kopitz M."/>
            <person name="Bruce D."/>
            <person name="Goodwin L."/>
            <person name="Pitluck S."/>
            <person name="Ovchinnikova G."/>
            <person name="Pati A."/>
            <person name="Ivanova N."/>
            <person name="Mavrommatis K."/>
            <person name="Chen A."/>
            <person name="Palaniappan K."/>
            <person name="Chain P."/>
            <person name="Bristow J."/>
            <person name="Eisen J.A."/>
            <person name="Markowitz V."/>
            <person name="Hugenholtz P."/>
            <person name="Goker M."/>
            <person name="Rohde M."/>
            <person name="Kyrpides N.C."/>
            <person name="Klenk H.P."/>
        </authorList>
    </citation>
    <scope>NUCLEOTIDE SEQUENCE [LARGE SCALE GENOMIC DNA]</scope>
    <source>
        <strain evidence="3">ATCC 700827 / DSM 18053 / CIP 107007 / KCTC 52180 / NS114</strain>
    </source>
</reference>
<dbReference type="STRING" id="471854.Dfer_2350"/>
<keyword evidence="3" id="KW-1185">Reference proteome</keyword>